<reference evidence="1 2" key="1">
    <citation type="submission" date="2018-08" db="EMBL/GenBank/DDBJ databases">
        <title>A genome reference for cultivated species of the human gut microbiota.</title>
        <authorList>
            <person name="Zou Y."/>
            <person name="Xue W."/>
            <person name="Luo G."/>
        </authorList>
    </citation>
    <scope>NUCLEOTIDE SEQUENCE [LARGE SCALE GENOMIC DNA]</scope>
    <source>
        <strain evidence="1 2">AM40-30BH</strain>
    </source>
</reference>
<organism evidence="1 2">
    <name type="scientific">Bacteroides nordii</name>
    <dbReference type="NCBI Taxonomy" id="291645"/>
    <lineage>
        <taxon>Bacteria</taxon>
        <taxon>Pseudomonadati</taxon>
        <taxon>Bacteroidota</taxon>
        <taxon>Bacteroidia</taxon>
        <taxon>Bacteroidales</taxon>
        <taxon>Bacteroidaceae</taxon>
        <taxon>Bacteroides</taxon>
    </lineage>
</organism>
<dbReference type="PROSITE" id="PS51257">
    <property type="entry name" value="PROKAR_LIPOPROTEIN"/>
    <property type="match status" value="1"/>
</dbReference>
<comment type="caution">
    <text evidence="1">The sequence shown here is derived from an EMBL/GenBank/DDBJ whole genome shotgun (WGS) entry which is preliminary data.</text>
</comment>
<gene>
    <name evidence="1" type="ORF">DW888_02450</name>
</gene>
<sequence length="203" mass="24158">MHYRIIYIFILLLTLLLSCSKKNNERCNSLYEKAFNCWLQYSLTDSTLCLEEAKQYLDSIDCKPVKRKVFELNLSIRYLLKDYEGGKKYVESFNSSDFSTNYKKDMYIKAFEVAILESKGDTVNRNQLFKELINEIQLYLNKNPNEESLYDLFLVKRIIEDQNKILKEIEHIRSSKQYEDKVIDNIILMLTANNDENKTFTFN</sequence>
<dbReference type="EMBL" id="QSGO01000001">
    <property type="protein sequence ID" value="RHB38681.1"/>
    <property type="molecule type" value="Genomic_DNA"/>
</dbReference>
<proteinExistence type="predicted"/>
<dbReference type="AlphaFoldDB" id="A0A413VYP7"/>
<evidence type="ECO:0008006" key="3">
    <source>
        <dbReference type="Google" id="ProtNLM"/>
    </source>
</evidence>
<evidence type="ECO:0000313" key="2">
    <source>
        <dbReference type="Proteomes" id="UP000284379"/>
    </source>
</evidence>
<name>A0A413VYP7_9BACE</name>
<dbReference type="Proteomes" id="UP000284379">
    <property type="component" value="Unassembled WGS sequence"/>
</dbReference>
<dbReference type="RefSeq" id="WP_002561022.1">
    <property type="nucleotide sequence ID" value="NZ_CABJFV010000001.1"/>
</dbReference>
<evidence type="ECO:0000313" key="1">
    <source>
        <dbReference type="EMBL" id="RHB38681.1"/>
    </source>
</evidence>
<accession>A0A413VYP7</accession>
<protein>
    <recommendedName>
        <fullName evidence="3">Lipoprotein</fullName>
    </recommendedName>
</protein>